<dbReference type="InterPro" id="IPR015655">
    <property type="entry name" value="PP2C"/>
</dbReference>
<name>A0A2C9V9V8_MANES</name>
<gene>
    <name evidence="3" type="ORF">MANES_09G112400v8</name>
</gene>
<evidence type="ECO:0000256" key="1">
    <source>
        <dbReference type="SAM" id="MobiDB-lite"/>
    </source>
</evidence>
<dbReference type="Pfam" id="PF00481">
    <property type="entry name" value="PP2C"/>
    <property type="match status" value="1"/>
</dbReference>
<dbReference type="GO" id="GO:1902531">
    <property type="term" value="P:regulation of intracellular signal transduction"/>
    <property type="evidence" value="ECO:0000318"/>
    <property type="project" value="GO_Central"/>
</dbReference>
<dbReference type="AlphaFoldDB" id="A0A2C9V9V8"/>
<dbReference type="OrthoDB" id="10264738at2759"/>
<dbReference type="EMBL" id="CM004395">
    <property type="protein sequence ID" value="OAY41568.1"/>
    <property type="molecule type" value="Genomic_DNA"/>
</dbReference>
<reference evidence="4" key="1">
    <citation type="journal article" date="2016" name="Nat. Biotechnol.">
        <title>Sequencing wild and cultivated cassava and related species reveals extensive interspecific hybridization and genetic diversity.</title>
        <authorList>
            <person name="Bredeson J.V."/>
            <person name="Lyons J.B."/>
            <person name="Prochnik S.E."/>
            <person name="Wu G.A."/>
            <person name="Ha C.M."/>
            <person name="Edsinger-Gonzales E."/>
            <person name="Grimwood J."/>
            <person name="Schmutz J."/>
            <person name="Rabbi I.Y."/>
            <person name="Egesi C."/>
            <person name="Nauluvula P."/>
            <person name="Lebot V."/>
            <person name="Ndunguru J."/>
            <person name="Mkamilo G."/>
            <person name="Bart R.S."/>
            <person name="Setter T.L."/>
            <person name="Gleadow R.M."/>
            <person name="Kulakow P."/>
            <person name="Ferguson M.E."/>
            <person name="Rounsley S."/>
            <person name="Rokhsar D.S."/>
        </authorList>
    </citation>
    <scope>NUCLEOTIDE SEQUENCE [LARGE SCALE GENOMIC DNA]</scope>
    <source>
        <strain evidence="4">cv. AM560-2</strain>
    </source>
</reference>
<dbReference type="Gene3D" id="3.60.40.10">
    <property type="entry name" value="PPM-type phosphatase domain"/>
    <property type="match status" value="1"/>
</dbReference>
<feature type="region of interest" description="Disordered" evidence="1">
    <location>
        <begin position="133"/>
        <end position="154"/>
    </location>
</feature>
<dbReference type="SUPFAM" id="SSF81606">
    <property type="entry name" value="PP2C-like"/>
    <property type="match status" value="1"/>
</dbReference>
<dbReference type="OMA" id="GACCTKD"/>
<sequence>MGACCSKEANFGEGGAVAEDSLEERDYDGVEEDDHFTIGDFGARMRMQGASKYISMYSQQGKKGVNQDSMTVWEEFIGNKDMFFCGVFDGHGPYGHKVSRHVRDNLPSRLSAAMKLSQVHSYRYSDVGVVDGNDSDETYKSDGSNKGDDDSKVLPSSWEASLVKCFKDMDEELSLDASIDSFCSGSTAVTVVKQGNHLIIANLGDSRAVLCSRGSRNQLVPVQLTVDLKPNIASETERIKNLNGRIFALEEEPEVFRIWMPDEDCPGLAMARAFGDFCLKDYGLISIPEVSFRRLTKNDEFVVLATDGIWDVLSNYDVIRIVASARKRSLAAKMLVKYAVRAWKTKYPGCRVDDCAAVCLFLKSRTVLARSFSEVSRVSANHSELAEDNSEVSRASVHRSEIAKVPQRPRTTKSVQGGQGHESAPTTGSKESSIASDGITRVNSFAKIPEFANSLSQRKPFKDEE</sequence>
<feature type="domain" description="PPM-type phosphatase" evidence="2">
    <location>
        <begin position="53"/>
        <end position="362"/>
    </location>
</feature>
<dbReference type="Gramene" id="Manes.09G112400.4.v8.1">
    <property type="protein sequence ID" value="Manes.09G112400.4.v8.1.CDS"/>
    <property type="gene ID" value="Manes.09G112400.v8.1"/>
</dbReference>
<evidence type="ECO:0000313" key="4">
    <source>
        <dbReference type="Proteomes" id="UP000091857"/>
    </source>
</evidence>
<dbReference type="InterPro" id="IPR036457">
    <property type="entry name" value="PPM-type-like_dom_sf"/>
</dbReference>
<dbReference type="PANTHER" id="PTHR47992">
    <property type="entry name" value="PROTEIN PHOSPHATASE"/>
    <property type="match status" value="1"/>
</dbReference>
<dbReference type="PROSITE" id="PS51746">
    <property type="entry name" value="PPM_2"/>
    <property type="match status" value="1"/>
</dbReference>
<keyword evidence="4" id="KW-1185">Reference proteome</keyword>
<proteinExistence type="predicted"/>
<dbReference type="CDD" id="cd00143">
    <property type="entry name" value="PP2Cc"/>
    <property type="match status" value="1"/>
</dbReference>
<feature type="region of interest" description="Disordered" evidence="1">
    <location>
        <begin position="383"/>
        <end position="436"/>
    </location>
</feature>
<feature type="compositionally biased region" description="Polar residues" evidence="1">
    <location>
        <begin position="424"/>
        <end position="435"/>
    </location>
</feature>
<dbReference type="SMART" id="SM00332">
    <property type="entry name" value="PP2Cc"/>
    <property type="match status" value="1"/>
</dbReference>
<evidence type="ECO:0000313" key="3">
    <source>
        <dbReference type="EMBL" id="OAY41568.1"/>
    </source>
</evidence>
<dbReference type="Gramene" id="Manes.09G112400.3.v8.1">
    <property type="protein sequence ID" value="Manes.09G112400.3.v8.1.CDS"/>
    <property type="gene ID" value="Manes.09G112400.v8.1"/>
</dbReference>
<dbReference type="GO" id="GO:0004722">
    <property type="term" value="F:protein serine/threonine phosphatase activity"/>
    <property type="evidence" value="ECO:0000318"/>
    <property type="project" value="GO_Central"/>
</dbReference>
<protein>
    <recommendedName>
        <fullName evidence="2">PPM-type phosphatase domain-containing protein</fullName>
    </recommendedName>
</protein>
<evidence type="ECO:0000259" key="2">
    <source>
        <dbReference type="PROSITE" id="PS51746"/>
    </source>
</evidence>
<comment type="caution">
    <text evidence="3">The sequence shown here is derived from an EMBL/GenBank/DDBJ whole genome shotgun (WGS) entry which is preliminary data.</text>
</comment>
<feature type="compositionally biased region" description="Basic and acidic residues" evidence="1">
    <location>
        <begin position="137"/>
        <end position="152"/>
    </location>
</feature>
<accession>A0A2C9V9V8</accession>
<dbReference type="InterPro" id="IPR001932">
    <property type="entry name" value="PPM-type_phosphatase-like_dom"/>
</dbReference>
<dbReference type="Proteomes" id="UP000091857">
    <property type="component" value="Chromosome 9"/>
</dbReference>
<organism evidence="3 4">
    <name type="scientific">Manihot esculenta</name>
    <name type="common">Cassava</name>
    <name type="synonym">Jatropha manihot</name>
    <dbReference type="NCBI Taxonomy" id="3983"/>
    <lineage>
        <taxon>Eukaryota</taxon>
        <taxon>Viridiplantae</taxon>
        <taxon>Streptophyta</taxon>
        <taxon>Embryophyta</taxon>
        <taxon>Tracheophyta</taxon>
        <taxon>Spermatophyta</taxon>
        <taxon>Magnoliopsida</taxon>
        <taxon>eudicotyledons</taxon>
        <taxon>Gunneridae</taxon>
        <taxon>Pentapetalae</taxon>
        <taxon>rosids</taxon>
        <taxon>fabids</taxon>
        <taxon>Malpighiales</taxon>
        <taxon>Euphorbiaceae</taxon>
        <taxon>Crotonoideae</taxon>
        <taxon>Manihoteae</taxon>
        <taxon>Manihot</taxon>
    </lineage>
</organism>